<dbReference type="EMBL" id="QYUJ01000014">
    <property type="protein sequence ID" value="RJF72347.1"/>
    <property type="molecule type" value="Genomic_DNA"/>
</dbReference>
<dbReference type="PROSITE" id="PS51257">
    <property type="entry name" value="PROKAR_LIPOPROTEIN"/>
    <property type="match status" value="1"/>
</dbReference>
<dbReference type="OrthoDB" id="357991at2"/>
<dbReference type="Proteomes" id="UP000286287">
    <property type="component" value="Unassembled WGS sequence"/>
</dbReference>
<accession>A0A418V8E7</accession>
<dbReference type="PIRSF" id="PIRSF029285">
    <property type="entry name" value="Aminopept"/>
    <property type="match status" value="1"/>
</dbReference>
<keyword evidence="2" id="KW-0378">Hydrolase</keyword>
<feature type="signal peptide" evidence="1">
    <location>
        <begin position="1"/>
        <end position="23"/>
    </location>
</feature>
<evidence type="ECO:0000313" key="2">
    <source>
        <dbReference type="EMBL" id="RJF72347.1"/>
    </source>
</evidence>
<keyword evidence="3" id="KW-1185">Reference proteome</keyword>
<dbReference type="GO" id="GO:0004177">
    <property type="term" value="F:aminopeptidase activity"/>
    <property type="evidence" value="ECO:0007669"/>
    <property type="project" value="UniProtKB-KW"/>
</dbReference>
<dbReference type="Pfam" id="PF10023">
    <property type="entry name" value="Aminopep"/>
    <property type="match status" value="1"/>
</dbReference>
<gene>
    <name evidence="2" type="ORF">D3875_13105</name>
</gene>
<comment type="caution">
    <text evidence="2">The sequence shown here is derived from an EMBL/GenBank/DDBJ whole genome shotgun (WGS) entry which is preliminary data.</text>
</comment>
<name>A0A418V8E7_9DEIO</name>
<protein>
    <submittedName>
        <fullName evidence="2">Aminopeptidase</fullName>
    </submittedName>
</protein>
<proteinExistence type="predicted"/>
<sequence>MRRRSLFLLAVASVLFLTSCDTARYLWQAAGGQLSLLRNARPIPEVLANPGTSPEVRRKLALAQQVRQFALTELRLPDHGAFRSFVDLGRPYVVWNVFSAPEFSLELRTRCFPVVGCVAYQGFFREADARQEEQKRRANGDDVMVGGVSAYSTLGYLKDPVLSSMFTNSDAWLVRTIIHELSHPALYVAGDTVFSESYATTVENEGMKRWLERYGTPELAAQDAVERQRNEQWQALSLGGRRQLAELYAQSLPEAQKRQRKATILDDLQSRATALRREWFGPEASPAARQNNASLGAVAAYADLVPDFETLLARVQGDIPNFIQEAEKCARKPKDERVACLQGK</sequence>
<dbReference type="InterPro" id="IPR014553">
    <property type="entry name" value="Aminopept"/>
</dbReference>
<feature type="chain" id="PRO_5019439074" evidence="1">
    <location>
        <begin position="24"/>
        <end position="344"/>
    </location>
</feature>
<keyword evidence="1" id="KW-0732">Signal</keyword>
<organism evidence="2 3">
    <name type="scientific">Deinococcus cavernae</name>
    <dbReference type="NCBI Taxonomy" id="2320857"/>
    <lineage>
        <taxon>Bacteria</taxon>
        <taxon>Thermotogati</taxon>
        <taxon>Deinococcota</taxon>
        <taxon>Deinococci</taxon>
        <taxon>Deinococcales</taxon>
        <taxon>Deinococcaceae</taxon>
        <taxon>Deinococcus</taxon>
    </lineage>
</organism>
<evidence type="ECO:0000313" key="3">
    <source>
        <dbReference type="Proteomes" id="UP000286287"/>
    </source>
</evidence>
<reference evidence="2 3" key="1">
    <citation type="submission" date="2018-09" db="EMBL/GenBank/DDBJ databases">
        <authorList>
            <person name="Zhu H."/>
        </authorList>
    </citation>
    <scope>NUCLEOTIDE SEQUENCE [LARGE SCALE GENOMIC DNA]</scope>
    <source>
        <strain evidence="2 3">K2S05-167</strain>
    </source>
</reference>
<dbReference type="RefSeq" id="WP_119764389.1">
    <property type="nucleotide sequence ID" value="NZ_QYUJ01000014.1"/>
</dbReference>
<dbReference type="AlphaFoldDB" id="A0A418V8E7"/>
<keyword evidence="2" id="KW-0031">Aminopeptidase</keyword>
<keyword evidence="2" id="KW-0645">Protease</keyword>
<evidence type="ECO:0000256" key="1">
    <source>
        <dbReference type="SAM" id="SignalP"/>
    </source>
</evidence>